<comment type="caution">
    <text evidence="2">The sequence shown here is derived from an EMBL/GenBank/DDBJ whole genome shotgun (WGS) entry which is preliminary data.</text>
</comment>
<dbReference type="OrthoDB" id="436461at2"/>
<evidence type="ECO:0000313" key="3">
    <source>
        <dbReference type="Proteomes" id="UP000005156"/>
    </source>
</evidence>
<dbReference type="InterPro" id="IPR027417">
    <property type="entry name" value="P-loop_NTPase"/>
</dbReference>
<proteinExistence type="predicted"/>
<name>F3QLA9_9BURK</name>
<dbReference type="AlphaFoldDB" id="F3QLA9"/>
<dbReference type="SUPFAM" id="SSF52540">
    <property type="entry name" value="P-loop containing nucleoside triphosphate hydrolases"/>
    <property type="match status" value="1"/>
</dbReference>
<dbReference type="Gene3D" id="3.40.50.300">
    <property type="entry name" value="P-loop containing nucleotide triphosphate hydrolases"/>
    <property type="match status" value="1"/>
</dbReference>
<protein>
    <recommendedName>
        <fullName evidence="1">Putative endonuclease Z1 domain-containing protein</fullName>
    </recommendedName>
</protein>
<dbReference type="GeneID" id="43349096"/>
<feature type="domain" description="Putative endonuclease Z1" evidence="1">
    <location>
        <begin position="407"/>
        <end position="660"/>
    </location>
</feature>
<keyword evidence="3" id="KW-1185">Reference proteome</keyword>
<evidence type="ECO:0000313" key="2">
    <source>
        <dbReference type="EMBL" id="EGG53421.1"/>
    </source>
</evidence>
<sequence length="944" mass="106981">MTGISSERLISMLLGSVERDCEIELQSLKGQGHSVSIVEIIEMVTKKLDELSDTHLLKGLMNEDLVRKYIKEQKQAIIAGLGNYAIVPKADVIVPKRCTNWLSKQRISERYYWPLYRELLQQWGNLSIVEKLDDESERILEVLHDPKDEEDWDIRGLVLGSIQSGKTANYCALACKAADAGYKIIVVLSGIHNDLRQQTQIRLDQAFTGFHNRTLEGGKFDSDPVGVGTLPDYSDERKPKSATTLDDDFKGTPITAEELPWLFVVKKNTTVLGKLEKWLTDHSDRPILVIDDEADLASINTSAVDEATATNRFIRKILKLFRRSAFIGYTATPFANVFIDSKADNDEYSKDLYPKDFIVRLASPANYVGPKELFGTENEEGLGLYEIFEPSEAKQFTKDKKFISKTLKKAILQFILSTAIKWRRFKTRGDYLSGSQKERFESSMLFHVSHLIADHKDQRQKVSAVLEEISADLNGSIFGNDSLDTLAQLFELQKNEITPRVKEKRHDVDTVGDWSLPDSLDEIIEDIRKVAANIEIRVVNGESSKGKEENLDPEETFSEVPKAVLFIGGNKLSRGLTLPGLCVSVFLRGSIMYDTLMQMGRWFGYRDGYLDLCRLYAPLEVIDRYISITDAILDFTAQIDEMNSHDLTPETFGLKVRAHPGLRITARNKMLSARVVTKGPIKPVSYKSSFDLNYDVFQNNWIAAKTLLSNIEEFGERAYSSAEEANILPSPVPYDENKRPEGRLWRNVPTSIIIEFLDHFHATKVTEGEDTDQDQKMLIEYLKQKDEKEKINYWTVWVPGDPKSLATKTEKEAGSKFVDRSKSAKYSSDDIEAKQLRFSILKTGLSEYVGVPPALYQAAAASSQKENLVFRRMRKLASDTKYGVNQEGFFQLYLITTKTIRERKDLQTSDGHIPLVSYFMWMPEDEEASNIIAFGNSTISESEG</sequence>
<organism evidence="2 3">
    <name type="scientific">Parasutterella excrementihominis YIT 11859</name>
    <dbReference type="NCBI Taxonomy" id="762966"/>
    <lineage>
        <taxon>Bacteria</taxon>
        <taxon>Pseudomonadati</taxon>
        <taxon>Pseudomonadota</taxon>
        <taxon>Betaproteobacteria</taxon>
        <taxon>Burkholderiales</taxon>
        <taxon>Sutterellaceae</taxon>
        <taxon>Parasutterella</taxon>
    </lineage>
</organism>
<dbReference type="InterPro" id="IPR018310">
    <property type="entry name" value="Put_endonuclease_Z1-dom"/>
</dbReference>
<dbReference type="EMBL" id="AFBP01000056">
    <property type="protein sequence ID" value="EGG53421.1"/>
    <property type="molecule type" value="Genomic_DNA"/>
</dbReference>
<dbReference type="Pfam" id="PF10593">
    <property type="entry name" value="Z1"/>
    <property type="match status" value="1"/>
</dbReference>
<gene>
    <name evidence="2" type="ORF">HMPREF9439_01727</name>
</gene>
<reference evidence="2 3" key="1">
    <citation type="submission" date="2011-02" db="EMBL/GenBank/DDBJ databases">
        <authorList>
            <person name="Weinstock G."/>
            <person name="Sodergren E."/>
            <person name="Clifton S."/>
            <person name="Fulton L."/>
            <person name="Fulton B."/>
            <person name="Courtney L."/>
            <person name="Fronick C."/>
            <person name="Harrison M."/>
            <person name="Strong C."/>
            <person name="Farmer C."/>
            <person name="Delahaunty K."/>
            <person name="Markovic C."/>
            <person name="Hall O."/>
            <person name="Minx P."/>
            <person name="Tomlinson C."/>
            <person name="Mitreva M."/>
            <person name="Hou S."/>
            <person name="Chen J."/>
            <person name="Wollam A."/>
            <person name="Pepin K.H."/>
            <person name="Johnson M."/>
            <person name="Bhonagiri V."/>
            <person name="Zhang X."/>
            <person name="Suruliraj S."/>
            <person name="Warren W."/>
            <person name="Chinwalla A."/>
            <person name="Mardis E.R."/>
            <person name="Wilson R.K."/>
        </authorList>
    </citation>
    <scope>NUCLEOTIDE SEQUENCE [LARGE SCALE GENOMIC DNA]</scope>
    <source>
        <strain evidence="2 3">YIT 11859</strain>
    </source>
</reference>
<evidence type="ECO:0000259" key="1">
    <source>
        <dbReference type="Pfam" id="PF10593"/>
    </source>
</evidence>
<dbReference type="HOGENOM" id="CLU_007800_1_0_4"/>
<accession>F3QLA9</accession>
<dbReference type="RefSeq" id="WP_008864459.1">
    <property type="nucleotide sequence ID" value="NZ_GL883727.1"/>
</dbReference>
<dbReference type="eggNOG" id="COG1100">
    <property type="taxonomic scope" value="Bacteria"/>
</dbReference>
<dbReference type="Proteomes" id="UP000005156">
    <property type="component" value="Unassembled WGS sequence"/>
</dbReference>